<comment type="similarity">
    <text evidence="3 15">Belongs to the glycosyl hydrolase 17 family.</text>
</comment>
<gene>
    <name evidence="18" type="primary">At5g58480</name>
    <name evidence="18" type="ORF">g.30254</name>
</gene>
<keyword evidence="11" id="KW-1015">Disulfide bond</keyword>
<keyword evidence="14" id="KW-0326">Glycosidase</keyword>
<keyword evidence="7 16" id="KW-0732">Signal</keyword>
<dbReference type="Pfam" id="PF00332">
    <property type="entry name" value="Glyco_hydro_17"/>
    <property type="match status" value="1"/>
</dbReference>
<comment type="subcellular location">
    <subcellularLocation>
        <location evidence="2">Cell membrane</location>
        <topology evidence="2">Lipid-anchor</topology>
        <topology evidence="2">GPI-anchor</topology>
    </subcellularLocation>
</comment>
<dbReference type="EMBL" id="GDJX01016829">
    <property type="protein sequence ID" value="JAT51107.1"/>
    <property type="molecule type" value="Transcribed_RNA"/>
</dbReference>
<evidence type="ECO:0000259" key="17">
    <source>
        <dbReference type="SMART" id="SM00768"/>
    </source>
</evidence>
<evidence type="ECO:0000313" key="18">
    <source>
        <dbReference type="EMBL" id="JAT51107.1"/>
    </source>
</evidence>
<evidence type="ECO:0000256" key="7">
    <source>
        <dbReference type="ARBA" id="ARBA00022729"/>
    </source>
</evidence>
<evidence type="ECO:0000256" key="13">
    <source>
        <dbReference type="ARBA" id="ARBA00023288"/>
    </source>
</evidence>
<dbReference type="InterPro" id="IPR044965">
    <property type="entry name" value="Glyco_hydro_17_plant"/>
</dbReference>
<reference evidence="18" key="1">
    <citation type="submission" date="2015-07" db="EMBL/GenBank/DDBJ databases">
        <title>Transcriptome Assembly of Anthurium amnicola.</title>
        <authorList>
            <person name="Suzuki J."/>
        </authorList>
    </citation>
    <scope>NUCLEOTIDE SEQUENCE</scope>
</reference>
<feature type="chain" id="PRO_5008900016" description="glucan endo-1,3-beta-D-glucosidase" evidence="16">
    <location>
        <begin position="24"/>
        <end position="499"/>
    </location>
</feature>
<dbReference type="AlphaFoldDB" id="A0A1D1Y8Z7"/>
<dbReference type="Gene3D" id="3.20.20.80">
    <property type="entry name" value="Glycosidases"/>
    <property type="match status" value="1"/>
</dbReference>
<evidence type="ECO:0000256" key="10">
    <source>
        <dbReference type="ARBA" id="ARBA00023136"/>
    </source>
</evidence>
<dbReference type="GO" id="GO:0042973">
    <property type="term" value="F:glucan endo-1,3-beta-D-glucosidase activity"/>
    <property type="evidence" value="ECO:0007669"/>
    <property type="project" value="UniProtKB-EC"/>
</dbReference>
<evidence type="ECO:0000256" key="4">
    <source>
        <dbReference type="ARBA" id="ARBA00012780"/>
    </source>
</evidence>
<keyword evidence="9" id="KW-0611">Plant defense</keyword>
<dbReference type="FunFam" id="3.20.20.80:FF:000008">
    <property type="entry name" value="Glucan endo-1,3-beta-glucosidase 5"/>
    <property type="match status" value="1"/>
</dbReference>
<protein>
    <recommendedName>
        <fullName evidence="4">glucan endo-1,3-beta-D-glucosidase</fullName>
        <ecNumber evidence="4">3.2.1.39</ecNumber>
    </recommendedName>
</protein>
<keyword evidence="10" id="KW-0472">Membrane</keyword>
<dbReference type="EC" id="3.2.1.39" evidence="4"/>
<sequence length="499" mass="54177">MPRSASMVAFLLLLLGGLPPPGCRVGAVGVNWGTASSHPLPPAKVVAGLLRANNISRVKLSDADPVVLESLSGTSIGVVVGIPNEMLSGLNASRKAAETWVHDNVTRYVSGNAGGSGVRIEYVAVGDEPFLLSYGQRYSPFVIGAANNVQLALIGAKLANRVKVIVPCNADAYRTDSSLPSKGHFRPDLNRTMIQLLTFLTKHGSPFVVDIYPFVSIQQNKNFSMELALFQPVSHPLTDRHNKYENIFDASIDTLVTSLSSVGFGDMDIIVGKIGWPTDGAVNASAFNAQIFMKGLLDHLRSKSGTPLRPKSFPMETYVFSLLDEDLRNLTNGNFERHWGIFTFDGQAKYNVDLGQGLRNLANAQNVDYLALRWCVLNNNKDLSNVSLSALDACSVADCSALSVGGSCSNITWPGNVSYAYNSYYQQHDQSPDSCDFGGMGLITTVDPSVGECRFPVEIRTSFSISLQETLFLWWSTILAVGVKLCLFGPTWKQYLLAF</sequence>
<dbReference type="GO" id="GO:0006952">
    <property type="term" value="P:defense response"/>
    <property type="evidence" value="ECO:0007669"/>
    <property type="project" value="UniProtKB-KW"/>
</dbReference>
<evidence type="ECO:0000256" key="3">
    <source>
        <dbReference type="ARBA" id="ARBA00008773"/>
    </source>
</evidence>
<organism evidence="18">
    <name type="scientific">Anthurium amnicola</name>
    <dbReference type="NCBI Taxonomy" id="1678845"/>
    <lineage>
        <taxon>Eukaryota</taxon>
        <taxon>Viridiplantae</taxon>
        <taxon>Streptophyta</taxon>
        <taxon>Embryophyta</taxon>
        <taxon>Tracheophyta</taxon>
        <taxon>Spermatophyta</taxon>
        <taxon>Magnoliopsida</taxon>
        <taxon>Liliopsida</taxon>
        <taxon>Araceae</taxon>
        <taxon>Pothoideae</taxon>
        <taxon>Potheae</taxon>
        <taxon>Anthurium</taxon>
    </lineage>
</organism>
<evidence type="ECO:0000256" key="11">
    <source>
        <dbReference type="ARBA" id="ARBA00023157"/>
    </source>
</evidence>
<dbReference type="Pfam" id="PF07983">
    <property type="entry name" value="X8"/>
    <property type="match status" value="1"/>
</dbReference>
<keyword evidence="8" id="KW-0378">Hydrolase</keyword>
<feature type="signal peptide" evidence="16">
    <location>
        <begin position="1"/>
        <end position="23"/>
    </location>
</feature>
<evidence type="ECO:0000256" key="12">
    <source>
        <dbReference type="ARBA" id="ARBA00023180"/>
    </source>
</evidence>
<evidence type="ECO:0000256" key="16">
    <source>
        <dbReference type="SAM" id="SignalP"/>
    </source>
</evidence>
<comment type="catalytic activity">
    <reaction evidence="1">
        <text>Hydrolysis of (1-&gt;3)-beta-D-glucosidic linkages in (1-&gt;3)-beta-D-glucans.</text>
        <dbReference type="EC" id="3.2.1.39"/>
    </reaction>
</comment>
<evidence type="ECO:0000256" key="15">
    <source>
        <dbReference type="RuleBase" id="RU004335"/>
    </source>
</evidence>
<keyword evidence="6" id="KW-0336">GPI-anchor</keyword>
<evidence type="ECO:0000256" key="9">
    <source>
        <dbReference type="ARBA" id="ARBA00022821"/>
    </source>
</evidence>
<dbReference type="InterPro" id="IPR000490">
    <property type="entry name" value="Glyco_hydro_17"/>
</dbReference>
<keyword evidence="13" id="KW-0449">Lipoprotein</keyword>
<dbReference type="InterPro" id="IPR017853">
    <property type="entry name" value="GH"/>
</dbReference>
<accession>A0A1D1Y8Z7</accession>
<evidence type="ECO:0000256" key="1">
    <source>
        <dbReference type="ARBA" id="ARBA00000382"/>
    </source>
</evidence>
<dbReference type="FunFam" id="1.20.58.1040:FF:000002">
    <property type="entry name" value="Glucan endo-1,3-beta-glucosidase 8"/>
    <property type="match status" value="1"/>
</dbReference>
<name>A0A1D1Y8Z7_9ARAE</name>
<dbReference type="GO" id="GO:0098552">
    <property type="term" value="C:side of membrane"/>
    <property type="evidence" value="ECO:0007669"/>
    <property type="project" value="UniProtKB-KW"/>
</dbReference>
<dbReference type="InterPro" id="IPR012946">
    <property type="entry name" value="X8"/>
</dbReference>
<dbReference type="SMART" id="SM00768">
    <property type="entry name" value="X8"/>
    <property type="match status" value="1"/>
</dbReference>
<evidence type="ECO:0000256" key="8">
    <source>
        <dbReference type="ARBA" id="ARBA00022801"/>
    </source>
</evidence>
<keyword evidence="5" id="KW-1003">Cell membrane</keyword>
<dbReference type="GO" id="GO:0005886">
    <property type="term" value="C:plasma membrane"/>
    <property type="evidence" value="ECO:0007669"/>
    <property type="project" value="UniProtKB-SubCell"/>
</dbReference>
<feature type="domain" description="X8" evidence="17">
    <location>
        <begin position="373"/>
        <end position="455"/>
    </location>
</feature>
<dbReference type="SUPFAM" id="SSF51445">
    <property type="entry name" value="(Trans)glycosidases"/>
    <property type="match status" value="1"/>
</dbReference>
<evidence type="ECO:0000256" key="5">
    <source>
        <dbReference type="ARBA" id="ARBA00022475"/>
    </source>
</evidence>
<evidence type="ECO:0000256" key="14">
    <source>
        <dbReference type="ARBA" id="ARBA00023295"/>
    </source>
</evidence>
<evidence type="ECO:0000256" key="6">
    <source>
        <dbReference type="ARBA" id="ARBA00022622"/>
    </source>
</evidence>
<keyword evidence="12" id="KW-0325">Glycoprotein</keyword>
<dbReference type="Gene3D" id="1.20.58.1040">
    <property type="match status" value="1"/>
</dbReference>
<dbReference type="GO" id="GO:0005975">
    <property type="term" value="P:carbohydrate metabolic process"/>
    <property type="evidence" value="ECO:0007669"/>
    <property type="project" value="InterPro"/>
</dbReference>
<dbReference type="PANTHER" id="PTHR32227">
    <property type="entry name" value="GLUCAN ENDO-1,3-BETA-GLUCOSIDASE BG1-RELATED-RELATED"/>
    <property type="match status" value="1"/>
</dbReference>
<evidence type="ECO:0000256" key="2">
    <source>
        <dbReference type="ARBA" id="ARBA00004609"/>
    </source>
</evidence>
<proteinExistence type="inferred from homology"/>